<dbReference type="InterPro" id="IPR019925">
    <property type="entry name" value="DNA_repair_protein_predicted"/>
</dbReference>
<reference evidence="2 3" key="1">
    <citation type="submission" date="2024-02" db="EMBL/GenBank/DDBJ databases">
        <title>A novel Wenzhouxiangellaceae bacterium, isolated from coastal sediments.</title>
        <authorList>
            <person name="Du Z.-J."/>
            <person name="Ye Y.-Q."/>
            <person name="Zhang X.-Y."/>
        </authorList>
    </citation>
    <scope>NUCLEOTIDE SEQUENCE [LARGE SCALE GENOMIC DNA]</scope>
    <source>
        <strain evidence="2 3">CH-27</strain>
    </source>
</reference>
<dbReference type="Gene3D" id="3.90.320.10">
    <property type="match status" value="1"/>
</dbReference>
<dbReference type="InterPro" id="IPR011604">
    <property type="entry name" value="PDDEXK-like_dom_sf"/>
</dbReference>
<keyword evidence="3" id="KW-1185">Reference proteome</keyword>
<dbReference type="AlphaFoldDB" id="A0AAW9RJF1"/>
<name>A0AAW9RJF1_9GAMM</name>
<dbReference type="SUPFAM" id="SSF52540">
    <property type="entry name" value="P-loop containing nucleoside triphosphate hydrolases"/>
    <property type="match status" value="1"/>
</dbReference>
<organism evidence="2 3">
    <name type="scientific">Elongatibacter sediminis</name>
    <dbReference type="NCBI Taxonomy" id="3119006"/>
    <lineage>
        <taxon>Bacteria</taxon>
        <taxon>Pseudomonadati</taxon>
        <taxon>Pseudomonadota</taxon>
        <taxon>Gammaproteobacteria</taxon>
        <taxon>Chromatiales</taxon>
        <taxon>Wenzhouxiangellaceae</taxon>
        <taxon>Elongatibacter</taxon>
    </lineage>
</organism>
<comment type="caution">
    <text evidence="2">The sequence shown here is derived from an EMBL/GenBank/DDBJ whole genome shotgun (WGS) entry which is preliminary data.</text>
</comment>
<dbReference type="Pfam" id="PF12705">
    <property type="entry name" value="PDDEXK_1"/>
    <property type="match status" value="1"/>
</dbReference>
<accession>A0AAW9RJF1</accession>
<evidence type="ECO:0000259" key="1">
    <source>
        <dbReference type="Pfam" id="PF12705"/>
    </source>
</evidence>
<proteinExistence type="predicted"/>
<feature type="domain" description="PD-(D/E)XK endonuclease-like" evidence="1">
    <location>
        <begin position="669"/>
        <end position="913"/>
    </location>
</feature>
<dbReference type="Proteomes" id="UP001359886">
    <property type="component" value="Unassembled WGS sequence"/>
</dbReference>
<evidence type="ECO:0000313" key="2">
    <source>
        <dbReference type="EMBL" id="MEJ8568203.1"/>
    </source>
</evidence>
<dbReference type="NCBIfam" id="TIGR03623">
    <property type="entry name" value="probable DNA repair protein"/>
    <property type="match status" value="1"/>
</dbReference>
<sequence>MLESPDEAFGFLPAGGGPSLETFISDPDASAIAHPRFAQRVVLVPNQRIRDRCLACEVGESGGAVRVTPPIHVLSQWVTDTLRRLALLEGEPVLARAGLLAMNIAWYEAVAAHGGPPDRAQRQVLARRARAADRELRHWFAEPQSAWLDADFRRWRAAAAESLAQAGQATPEDWLLRLIRWLESSEHEVAGLPAQVVLHGFLEVTGLEQRLLDGLQARGITIEHESVESSATAAPVARAFDDLQAELRAAAGWAREQHAAGRRHIAIVVNERDMLAAEVRQTFDRILGREDEVRAGADSSPREIPAHALSYHLPGGGRLAEQTVVSDALLLLGISLGGARRPLAFPRFSRLLLSPHTAGGSAERHGRALFEQQLRRDGHYRRSLHDLAHALRHASREGELPELQRLLSDLPALTALASAAGTTAGDPVSTDHAGAFLDCLKAWGWPGEVAAGSRAGEAAVRFVALLEELRAVRLPKASEALGWLDQICRETAITERGGPLSPVQVLSPEEAAGGRFDAAWVANVHADNWPGHPMANPWLPASATEHIPRASAAGELAYVRRLHAALGELAPHVVFSWGRQGGDAPRLPSPLVLDTCAVSAEEVTDAVANPSSVSAGPAPWPEYAAAAKVLSGYAGHPFLEAVEDEPGRGLAGAGGVDEVPRIPGSARMLQYQSACPLAAYLAFRLQVAFEPMPGPFADAAYRGQLMHGALEALFGEQAGRPGLPADSKIGDAVDQALGRFDAMQRLSRAGFAAERQRLCRLLAEWLDLERRRAGFTIEAVEVQHEFSYGGAGLRTRLDRVDRLDDGRLLIIDYKSGAVDSKRWADERLGEPQLPLYAVLLERAEPNGSGVGGLALASVRAGACTFSGVVDDAAAAGAGLAPMGQGRSLLVTRFGDWDTLRAHLESGITGLLDEIVAGRAENCLYDERAIGWAGLEPVLRHAEGAAWRSGHGESGGTGDD</sequence>
<dbReference type="InterPro" id="IPR038726">
    <property type="entry name" value="PDDEXK_AddAB-type"/>
</dbReference>
<evidence type="ECO:0000313" key="3">
    <source>
        <dbReference type="Proteomes" id="UP001359886"/>
    </source>
</evidence>
<dbReference type="InterPro" id="IPR027417">
    <property type="entry name" value="P-loop_NTPase"/>
</dbReference>
<gene>
    <name evidence="2" type="ORF">V3330_11255</name>
</gene>
<dbReference type="EMBL" id="JAZHOG010000007">
    <property type="protein sequence ID" value="MEJ8568203.1"/>
    <property type="molecule type" value="Genomic_DNA"/>
</dbReference>
<protein>
    <submittedName>
        <fullName evidence="2">PD-(D/E)XK nuclease family protein</fullName>
    </submittedName>
</protein>